<proteinExistence type="inferred from homology"/>
<comment type="caution">
    <text evidence="12">The sequence shown here is derived from an EMBL/GenBank/DDBJ whole genome shotgun (WGS) entry which is preliminary data.</text>
</comment>
<dbReference type="Proteomes" id="UP000653454">
    <property type="component" value="Unassembled WGS sequence"/>
</dbReference>
<keyword evidence="3" id="KW-0963">Cytoplasm</keyword>
<comment type="function">
    <text evidence="9">Microtubule inner protein (MIP) part of the dynein-decorated doublet microtubules (DMTs) in cilia and flagellar axoneme. Forms filamentous polymers in the walls of ciliary and flagellar microtubules.</text>
</comment>
<dbReference type="PANTHER" id="PTHR19960">
    <property type="entry name" value="TEKTIN"/>
    <property type="match status" value="1"/>
</dbReference>
<accession>A0A8S4FN08</accession>
<keyword evidence="13" id="KW-1185">Reference proteome</keyword>
<keyword evidence="8 10" id="KW-0966">Cell projection</keyword>
<sequence>MASEQYAVHNSIGAPIDQTRLAEQALVCAPPRTAKFTLQEWKLSNDQRLRNAEDQQHLADRILGECEKVRDETKERSELLKETTDRRIEERIGDIEFNKQELLVQRKQICLELEALGMYKTRVFDCLASLQTNSLNIVRKCLMLRDGRIGIDLVVDPVEQALQTEITTVLGGQSLLRRALEQLQEQMRRLRATRYMLDRDLQYKQSAIDLDKGSLALKPTDLCLSIYEGYADLDPANISAAEYDAYSARNIQLAAREVTSARPIRVYIDTLLKQVIDDLWKAYDRCNREFNERITATKIAKARLEDLHRETTEKIMQMQTNILELKKALAHKEGHIGLAHTRLGRRAQRVEGELVKDPPGQTLFYECEMLRRSTQELQQMLHEANASLRYLCQTQIQLEEDINVKMNTLKIDEVDCMTLRATMDYHSY</sequence>
<dbReference type="GO" id="GO:0060271">
    <property type="term" value="P:cilium assembly"/>
    <property type="evidence" value="ECO:0007669"/>
    <property type="project" value="UniProtKB-UniRule"/>
</dbReference>
<organism evidence="12 13">
    <name type="scientific">Plutella xylostella</name>
    <name type="common">Diamondback moth</name>
    <name type="synonym">Plutella maculipennis</name>
    <dbReference type="NCBI Taxonomy" id="51655"/>
    <lineage>
        <taxon>Eukaryota</taxon>
        <taxon>Metazoa</taxon>
        <taxon>Ecdysozoa</taxon>
        <taxon>Arthropoda</taxon>
        <taxon>Hexapoda</taxon>
        <taxon>Insecta</taxon>
        <taxon>Pterygota</taxon>
        <taxon>Neoptera</taxon>
        <taxon>Endopterygota</taxon>
        <taxon>Lepidoptera</taxon>
        <taxon>Glossata</taxon>
        <taxon>Ditrysia</taxon>
        <taxon>Yponomeutoidea</taxon>
        <taxon>Plutellidae</taxon>
        <taxon>Plutella</taxon>
    </lineage>
</organism>
<dbReference type="GO" id="GO:0060294">
    <property type="term" value="P:cilium movement involved in cell motility"/>
    <property type="evidence" value="ECO:0007669"/>
    <property type="project" value="UniProtKB-UniRule"/>
</dbReference>
<dbReference type="GO" id="GO:0015630">
    <property type="term" value="C:microtubule cytoskeleton"/>
    <property type="evidence" value="ECO:0007669"/>
    <property type="project" value="UniProtKB-UniRule"/>
</dbReference>
<dbReference type="InterPro" id="IPR000435">
    <property type="entry name" value="Tektins"/>
</dbReference>
<keyword evidence="6 10" id="KW-0969">Cilium</keyword>
<feature type="coiled-coil region" evidence="11">
    <location>
        <begin position="301"/>
        <end position="328"/>
    </location>
</feature>
<feature type="coiled-coil region" evidence="11">
    <location>
        <begin position="173"/>
        <end position="200"/>
    </location>
</feature>
<dbReference type="EMBL" id="CAJHNJ030000036">
    <property type="protein sequence ID" value="CAG9128817.1"/>
    <property type="molecule type" value="Genomic_DNA"/>
</dbReference>
<name>A0A8S4FN08_PLUXY</name>
<evidence type="ECO:0000256" key="2">
    <source>
        <dbReference type="ARBA" id="ARBA00007209"/>
    </source>
</evidence>
<dbReference type="PANTHER" id="PTHR19960:SF25">
    <property type="entry name" value="TEKTIN-1"/>
    <property type="match status" value="1"/>
</dbReference>
<evidence type="ECO:0000256" key="7">
    <source>
        <dbReference type="ARBA" id="ARBA00023212"/>
    </source>
</evidence>
<evidence type="ECO:0000256" key="5">
    <source>
        <dbReference type="ARBA" id="ARBA00023054"/>
    </source>
</evidence>
<gene>
    <name evidence="12" type="ORF">PLXY2_LOCUS9346</name>
</gene>
<evidence type="ECO:0000313" key="13">
    <source>
        <dbReference type="Proteomes" id="UP000653454"/>
    </source>
</evidence>
<reference evidence="12" key="1">
    <citation type="submission" date="2020-11" db="EMBL/GenBank/DDBJ databases">
        <authorList>
            <person name="Whiteford S."/>
        </authorList>
    </citation>
    <scope>NUCLEOTIDE SEQUENCE</scope>
</reference>
<protein>
    <recommendedName>
        <fullName evidence="10">Tektin</fullName>
    </recommendedName>
</protein>
<keyword evidence="4 10" id="KW-0282">Flagellum</keyword>
<evidence type="ECO:0000313" key="12">
    <source>
        <dbReference type="EMBL" id="CAG9128817.1"/>
    </source>
</evidence>
<dbReference type="GO" id="GO:0005634">
    <property type="term" value="C:nucleus"/>
    <property type="evidence" value="ECO:0007669"/>
    <property type="project" value="TreeGrafter"/>
</dbReference>
<comment type="subcellular location">
    <subcellularLocation>
        <location evidence="10">Cytoplasm</location>
        <location evidence="10">Cytoskeleton</location>
        <location evidence="10">Cilium axoneme</location>
    </subcellularLocation>
    <subcellularLocation>
        <location evidence="1">Cytoplasm</location>
        <location evidence="1">Cytoskeleton</location>
        <location evidence="1">Flagellum axoneme</location>
    </subcellularLocation>
</comment>
<dbReference type="Pfam" id="PF03148">
    <property type="entry name" value="Tektin"/>
    <property type="match status" value="1"/>
</dbReference>
<keyword evidence="7" id="KW-0206">Cytoskeleton</keyword>
<evidence type="ECO:0000256" key="3">
    <source>
        <dbReference type="ARBA" id="ARBA00022490"/>
    </source>
</evidence>
<dbReference type="AlphaFoldDB" id="A0A8S4FN08"/>
<evidence type="ECO:0000256" key="11">
    <source>
        <dbReference type="SAM" id="Coils"/>
    </source>
</evidence>
<evidence type="ECO:0000256" key="6">
    <source>
        <dbReference type="ARBA" id="ARBA00023069"/>
    </source>
</evidence>
<evidence type="ECO:0000256" key="10">
    <source>
        <dbReference type="RuleBase" id="RU367040"/>
    </source>
</evidence>
<evidence type="ECO:0000256" key="9">
    <source>
        <dbReference type="ARBA" id="ARBA00045224"/>
    </source>
</evidence>
<keyword evidence="5 11" id="KW-0175">Coiled coil</keyword>
<evidence type="ECO:0000256" key="4">
    <source>
        <dbReference type="ARBA" id="ARBA00022846"/>
    </source>
</evidence>
<dbReference type="GO" id="GO:0005930">
    <property type="term" value="C:axoneme"/>
    <property type="evidence" value="ECO:0007669"/>
    <property type="project" value="UniProtKB-SubCell"/>
</dbReference>
<dbReference type="InterPro" id="IPR048256">
    <property type="entry name" value="Tektin-like"/>
</dbReference>
<evidence type="ECO:0000256" key="8">
    <source>
        <dbReference type="ARBA" id="ARBA00023273"/>
    </source>
</evidence>
<comment type="similarity">
    <text evidence="2 10">Belongs to the tektin family.</text>
</comment>
<evidence type="ECO:0000256" key="1">
    <source>
        <dbReference type="ARBA" id="ARBA00004611"/>
    </source>
</evidence>